<evidence type="ECO:0000256" key="1">
    <source>
        <dbReference type="ARBA" id="ARBA00006962"/>
    </source>
</evidence>
<dbReference type="GO" id="GO:0031969">
    <property type="term" value="C:chloroplast membrane"/>
    <property type="evidence" value="ECO:0007669"/>
    <property type="project" value="UniProtKB-SubCell"/>
</dbReference>
<evidence type="ECO:0000256" key="4">
    <source>
        <dbReference type="ARBA" id="ARBA00022679"/>
    </source>
</evidence>
<dbReference type="PANTHER" id="PTHR43025:SF3">
    <property type="entry name" value="MONOGALACTOSYLDIACYLGLYCEROL SYNTHASE 1, CHLOROPLASTIC"/>
    <property type="match status" value="1"/>
</dbReference>
<dbReference type="GO" id="GO:0046509">
    <property type="term" value="F:1,2-diacylglycerol 3-beta-galactosyltransferase activity"/>
    <property type="evidence" value="ECO:0007669"/>
    <property type="project" value="UniProtKB-EC"/>
</dbReference>
<protein>
    <recommendedName>
        <fullName evidence="2">monogalactosyldiacylglycerol synthase</fullName>
        <ecNumber evidence="2">2.4.1.46</ecNumber>
    </recommendedName>
</protein>
<evidence type="ECO:0000259" key="7">
    <source>
        <dbReference type="Pfam" id="PF04101"/>
    </source>
</evidence>
<dbReference type="InterPro" id="IPR007235">
    <property type="entry name" value="Glyco_trans_28_C"/>
</dbReference>
<dbReference type="Proteomes" id="UP001295423">
    <property type="component" value="Unassembled WGS sequence"/>
</dbReference>
<reference evidence="9" key="1">
    <citation type="submission" date="2023-08" db="EMBL/GenBank/DDBJ databases">
        <authorList>
            <person name="Audoor S."/>
            <person name="Bilcke G."/>
        </authorList>
    </citation>
    <scope>NUCLEOTIDE SEQUENCE</scope>
</reference>
<evidence type="ECO:0000256" key="2">
    <source>
        <dbReference type="ARBA" id="ARBA00012615"/>
    </source>
</evidence>
<proteinExistence type="inferred from homology"/>
<keyword evidence="3" id="KW-0328">Glycosyltransferase</keyword>
<accession>A0AAD2GA75</accession>
<keyword evidence="6" id="KW-0732">Signal</keyword>
<dbReference type="EMBL" id="CAKOGP040002214">
    <property type="protein sequence ID" value="CAJ1965672.1"/>
    <property type="molecule type" value="Genomic_DNA"/>
</dbReference>
<feature type="signal peptide" evidence="6">
    <location>
        <begin position="1"/>
        <end position="19"/>
    </location>
</feature>
<evidence type="ECO:0000256" key="6">
    <source>
        <dbReference type="SAM" id="SignalP"/>
    </source>
</evidence>
<evidence type="ECO:0000256" key="3">
    <source>
        <dbReference type="ARBA" id="ARBA00022676"/>
    </source>
</evidence>
<comment type="similarity">
    <text evidence="1">Belongs to the glycosyltransferase 28 family.</text>
</comment>
<dbReference type="GO" id="GO:0009247">
    <property type="term" value="P:glycolipid biosynthetic process"/>
    <property type="evidence" value="ECO:0007669"/>
    <property type="project" value="InterPro"/>
</dbReference>
<comment type="subcellular location">
    <subcellularLocation>
        <location evidence="5">Plastid</location>
        <location evidence="5">Chloroplast membrane</location>
    </subcellularLocation>
</comment>
<keyword evidence="10" id="KW-1185">Reference proteome</keyword>
<dbReference type="SUPFAM" id="SSF53756">
    <property type="entry name" value="UDP-Glycosyltransferase/glycogen phosphorylase"/>
    <property type="match status" value="1"/>
</dbReference>
<evidence type="ECO:0000256" key="5">
    <source>
        <dbReference type="ARBA" id="ARBA00046299"/>
    </source>
</evidence>
<dbReference type="PANTHER" id="PTHR43025">
    <property type="entry name" value="MONOGALACTOSYLDIACYLGLYCEROL SYNTHASE"/>
    <property type="match status" value="1"/>
</dbReference>
<comment type="caution">
    <text evidence="9">The sequence shown here is derived from an EMBL/GenBank/DDBJ whole genome shotgun (WGS) entry which is preliminary data.</text>
</comment>
<evidence type="ECO:0000313" key="10">
    <source>
        <dbReference type="Proteomes" id="UP001295423"/>
    </source>
</evidence>
<dbReference type="Pfam" id="PF04101">
    <property type="entry name" value="Glyco_tran_28_C"/>
    <property type="match status" value="1"/>
</dbReference>
<name>A0AAD2GA75_9STRA</name>
<dbReference type="Gene3D" id="3.40.50.2000">
    <property type="entry name" value="Glycogen Phosphorylase B"/>
    <property type="match status" value="1"/>
</dbReference>
<feature type="chain" id="PRO_5042278762" description="monogalactosyldiacylglycerol synthase" evidence="6">
    <location>
        <begin position="20"/>
        <end position="528"/>
    </location>
</feature>
<evidence type="ECO:0000259" key="8">
    <source>
        <dbReference type="Pfam" id="PF06925"/>
    </source>
</evidence>
<keyword evidence="4" id="KW-0808">Transferase</keyword>
<dbReference type="AlphaFoldDB" id="A0AAD2GA75"/>
<feature type="domain" description="Diacylglycerol glucosyltransferase N-terminal" evidence="8">
    <location>
        <begin position="95"/>
        <end position="265"/>
    </location>
</feature>
<gene>
    <name evidence="9" type="ORF">CYCCA115_LOCUS21265</name>
</gene>
<evidence type="ECO:0000313" key="9">
    <source>
        <dbReference type="EMBL" id="CAJ1965672.1"/>
    </source>
</evidence>
<dbReference type="Pfam" id="PF06925">
    <property type="entry name" value="MGDG_synth"/>
    <property type="match status" value="1"/>
</dbReference>
<dbReference type="InterPro" id="IPR009695">
    <property type="entry name" value="Diacylglyc_glucosyltr_N"/>
</dbReference>
<dbReference type="InterPro" id="IPR050519">
    <property type="entry name" value="Glycosyltransf_28_UgtP"/>
</dbReference>
<dbReference type="EC" id="2.4.1.46" evidence="2"/>
<organism evidence="9 10">
    <name type="scientific">Cylindrotheca closterium</name>
    <dbReference type="NCBI Taxonomy" id="2856"/>
    <lineage>
        <taxon>Eukaryota</taxon>
        <taxon>Sar</taxon>
        <taxon>Stramenopiles</taxon>
        <taxon>Ochrophyta</taxon>
        <taxon>Bacillariophyta</taxon>
        <taxon>Bacillariophyceae</taxon>
        <taxon>Bacillariophycidae</taxon>
        <taxon>Bacillariales</taxon>
        <taxon>Bacillariaceae</taxon>
        <taxon>Cylindrotheca</taxon>
    </lineage>
</organism>
<sequence length="528" mass="58371">MRAMVKFAQLLLLLIPISASFSLASNQQCKTCKTANVMLARGGSQLTRERSSGTKDSTKLHAADASSTVSLYENANSESRPLRVLFLSADTGGGHRASAESLAKQFLLQFPGSTYELADLWTDHGILPYRTLVNAYKHLSSHPRQWRLFYWLSNNKLNEIWTNTHSSFFCAKPIRERIKSFEPDVVVSVHPTMNYVPLRQTRKISKELGKHIPFFTVVTDLGSAHITWFEKNPDKLYVASDRLYKCARRWKGTPEENLVLTGLPIRHGFGMEAEKLGDRTTEAGKAYQRDTKESLGIDSSKPMVLVMGGGEGVGSLSEIVDQLYAKLTKQGVDATICVVCGRNEKLLKELATKDWESVLEEDDTKKKGKRGFFKFLKTRKKTNKFIQQAMKRAEETASEPNGKGNVDVVGLGFITNMPEYMVAADILVSKAGPGTIAEAAAVGLPCMLTSFLPGQEAGNVDVVLESGFGDYCEDPPQIGTEVGYWLQDADLMQTMSRAATQVGNPYAADDIVRSIGSQTVAWMNLNEK</sequence>
<feature type="domain" description="Glycosyl transferase family 28 C-terminal" evidence="7">
    <location>
        <begin position="377"/>
        <end position="447"/>
    </location>
</feature>